<name>A0A542DG58_AMYCI</name>
<comment type="caution">
    <text evidence="2">The sequence shown here is derived from an EMBL/GenBank/DDBJ whole genome shotgun (WGS) entry which is preliminary data.</text>
</comment>
<accession>A0A542DG58</accession>
<evidence type="ECO:0000259" key="1">
    <source>
        <dbReference type="Pfam" id="PF11706"/>
    </source>
</evidence>
<evidence type="ECO:0000313" key="3">
    <source>
        <dbReference type="Proteomes" id="UP000320876"/>
    </source>
</evidence>
<dbReference type="PANTHER" id="PTHR35525:SF3">
    <property type="entry name" value="BLL6575 PROTEIN"/>
    <property type="match status" value="1"/>
</dbReference>
<dbReference type="InterPro" id="IPR010852">
    <property type="entry name" value="ABATE"/>
</dbReference>
<feature type="domain" description="Zinc finger CGNR" evidence="1">
    <location>
        <begin position="149"/>
        <end position="187"/>
    </location>
</feature>
<dbReference type="OrthoDB" id="3531194at2"/>
<dbReference type="AlphaFoldDB" id="A0A542DG58"/>
<protein>
    <submittedName>
        <fullName evidence="2">CGNR zinc finger protein</fullName>
    </submittedName>
</protein>
<organism evidence="2 3">
    <name type="scientific">Amycolatopsis cihanbeyliensis</name>
    <dbReference type="NCBI Taxonomy" id="1128664"/>
    <lineage>
        <taxon>Bacteria</taxon>
        <taxon>Bacillati</taxon>
        <taxon>Actinomycetota</taxon>
        <taxon>Actinomycetes</taxon>
        <taxon>Pseudonocardiales</taxon>
        <taxon>Pseudonocardiaceae</taxon>
        <taxon>Amycolatopsis</taxon>
    </lineage>
</organism>
<dbReference type="Gene3D" id="1.10.3300.10">
    <property type="entry name" value="Jann2411-like domain"/>
    <property type="match status" value="1"/>
</dbReference>
<dbReference type="Proteomes" id="UP000320876">
    <property type="component" value="Unassembled WGS sequence"/>
</dbReference>
<dbReference type="InterPro" id="IPR023286">
    <property type="entry name" value="ABATE_dom_sf"/>
</dbReference>
<gene>
    <name evidence="2" type="ORF">FB471_1782</name>
</gene>
<dbReference type="PANTHER" id="PTHR35525">
    <property type="entry name" value="BLL6575 PROTEIN"/>
    <property type="match status" value="1"/>
</dbReference>
<sequence length="192" mass="20431">MAASSKSSKSSEYLSGRSARTAAQRAVELIVALRHERATAAAVRAVLLRHGEREPIGLSERDLAQLRSAAAELTRVFAAPDADSAAAVLNELLAAWAHPPRLTTHGGAFAWHLHVDGDDDAPYGEWLLTSSCLALAMLLAEWQRPPGGICAAASCGRPFLDLGAGDPRRYCGTRCATRARVAAHRARADRGE</sequence>
<reference evidence="2 3" key="1">
    <citation type="submission" date="2019-06" db="EMBL/GenBank/DDBJ databases">
        <title>Sequencing the genomes of 1000 actinobacteria strains.</title>
        <authorList>
            <person name="Klenk H.-P."/>
        </authorList>
    </citation>
    <scope>NUCLEOTIDE SEQUENCE [LARGE SCALE GENOMIC DNA]</scope>
    <source>
        <strain evidence="2 3">DSM 45679</strain>
    </source>
</reference>
<dbReference type="EMBL" id="VFML01000001">
    <property type="protein sequence ID" value="TQJ02065.1"/>
    <property type="molecule type" value="Genomic_DNA"/>
</dbReference>
<dbReference type="InterPro" id="IPR021005">
    <property type="entry name" value="Znf_CGNR"/>
</dbReference>
<dbReference type="SUPFAM" id="SSF160904">
    <property type="entry name" value="Jann2411-like"/>
    <property type="match status" value="1"/>
</dbReference>
<evidence type="ECO:0000313" key="2">
    <source>
        <dbReference type="EMBL" id="TQJ02065.1"/>
    </source>
</evidence>
<proteinExistence type="predicted"/>
<dbReference type="RefSeq" id="WP_141996841.1">
    <property type="nucleotide sequence ID" value="NZ_VFML01000001.1"/>
</dbReference>
<dbReference type="Pfam" id="PF11706">
    <property type="entry name" value="zf-CGNR"/>
    <property type="match status" value="1"/>
</dbReference>
<keyword evidence="3" id="KW-1185">Reference proteome</keyword>